<accession>A0ABS7UC05</accession>
<evidence type="ECO:0000313" key="1">
    <source>
        <dbReference type="EMBL" id="MBZ5738520.1"/>
    </source>
</evidence>
<dbReference type="Proteomes" id="UP000780875">
    <property type="component" value="Unassembled WGS sequence"/>
</dbReference>
<organism evidence="1 2">
    <name type="scientific">Nocardioides mangrovi</name>
    <dbReference type="NCBI Taxonomy" id="2874580"/>
    <lineage>
        <taxon>Bacteria</taxon>
        <taxon>Bacillati</taxon>
        <taxon>Actinomycetota</taxon>
        <taxon>Actinomycetes</taxon>
        <taxon>Propionibacteriales</taxon>
        <taxon>Nocardioidaceae</taxon>
        <taxon>Nocardioides</taxon>
    </lineage>
</organism>
<evidence type="ECO:0000313" key="2">
    <source>
        <dbReference type="Proteomes" id="UP000780875"/>
    </source>
</evidence>
<dbReference type="EMBL" id="JAIQZJ010000005">
    <property type="protein sequence ID" value="MBZ5738520.1"/>
    <property type="molecule type" value="Genomic_DNA"/>
</dbReference>
<dbReference type="RefSeq" id="WP_224122894.1">
    <property type="nucleotide sequence ID" value="NZ_JAIQZJ010000005.1"/>
</dbReference>
<comment type="caution">
    <text evidence="1">The sequence shown here is derived from an EMBL/GenBank/DDBJ whole genome shotgun (WGS) entry which is preliminary data.</text>
</comment>
<proteinExistence type="predicted"/>
<reference evidence="1 2" key="1">
    <citation type="submission" date="2021-09" db="EMBL/GenBank/DDBJ databases">
        <title>Whole genome sequence of Nocardioides sp. GBK3QG-3.</title>
        <authorList>
            <person name="Tuo L."/>
        </authorList>
    </citation>
    <scope>NUCLEOTIDE SEQUENCE [LARGE SCALE GENOMIC DNA]</scope>
    <source>
        <strain evidence="1 2">GBK3QG-3</strain>
    </source>
</reference>
<gene>
    <name evidence="1" type="ORF">K8U61_10140</name>
</gene>
<name>A0ABS7UC05_9ACTN</name>
<sequence length="50" mass="4977">MTILPVALGVALAWCAVTLPLAVAVGRAFRDGSREAGPDQEAAAVGALLS</sequence>
<keyword evidence="2" id="KW-1185">Reference proteome</keyword>
<protein>
    <submittedName>
        <fullName evidence="1">Uncharacterized protein</fullName>
    </submittedName>
</protein>